<feature type="compositionally biased region" description="Low complexity" evidence="1">
    <location>
        <begin position="253"/>
        <end position="264"/>
    </location>
</feature>
<keyword evidence="4" id="KW-1185">Reference proteome</keyword>
<evidence type="ECO:0008006" key="5">
    <source>
        <dbReference type="Google" id="ProtNLM"/>
    </source>
</evidence>
<organism evidence="3 4">
    <name type="scientific">Roseimaritima ulvae</name>
    <dbReference type="NCBI Taxonomy" id="980254"/>
    <lineage>
        <taxon>Bacteria</taxon>
        <taxon>Pseudomonadati</taxon>
        <taxon>Planctomycetota</taxon>
        <taxon>Planctomycetia</taxon>
        <taxon>Pirellulales</taxon>
        <taxon>Pirellulaceae</taxon>
        <taxon>Roseimaritima</taxon>
    </lineage>
</organism>
<dbReference type="AlphaFoldDB" id="A0A5B9QYM9"/>
<evidence type="ECO:0000313" key="3">
    <source>
        <dbReference type="EMBL" id="QEG42266.1"/>
    </source>
</evidence>
<evidence type="ECO:0000313" key="4">
    <source>
        <dbReference type="Proteomes" id="UP000325286"/>
    </source>
</evidence>
<reference evidence="3 4" key="1">
    <citation type="submission" date="2019-08" db="EMBL/GenBank/DDBJ databases">
        <title>Deep-cultivation of Planctomycetes and their phenomic and genomic characterization uncovers novel biology.</title>
        <authorList>
            <person name="Wiegand S."/>
            <person name="Jogler M."/>
            <person name="Boedeker C."/>
            <person name="Pinto D."/>
            <person name="Vollmers J."/>
            <person name="Rivas-Marin E."/>
            <person name="Kohn T."/>
            <person name="Peeters S.H."/>
            <person name="Heuer A."/>
            <person name="Rast P."/>
            <person name="Oberbeckmann S."/>
            <person name="Bunk B."/>
            <person name="Jeske O."/>
            <person name="Meyerdierks A."/>
            <person name="Storesund J.E."/>
            <person name="Kallscheuer N."/>
            <person name="Luecker S."/>
            <person name="Lage O.M."/>
            <person name="Pohl T."/>
            <person name="Merkel B.J."/>
            <person name="Hornburger P."/>
            <person name="Mueller R.-W."/>
            <person name="Bruemmer F."/>
            <person name="Labrenz M."/>
            <person name="Spormann A.M."/>
            <person name="Op den Camp H."/>
            <person name="Overmann J."/>
            <person name="Amann R."/>
            <person name="Jetten M.S.M."/>
            <person name="Mascher T."/>
            <person name="Medema M.H."/>
            <person name="Devos D.P."/>
            <person name="Kaster A.-K."/>
            <person name="Ovreas L."/>
            <person name="Rohde M."/>
            <person name="Galperin M.Y."/>
            <person name="Jogler C."/>
        </authorList>
    </citation>
    <scope>NUCLEOTIDE SEQUENCE [LARGE SCALE GENOMIC DNA]</scope>
    <source>
        <strain evidence="3 4">UC8</strain>
    </source>
</reference>
<name>A0A5B9QYM9_9BACT</name>
<keyword evidence="2" id="KW-0732">Signal</keyword>
<proteinExistence type="predicted"/>
<feature type="chain" id="PRO_5022704208" description="Tetratricopeptide repeat protein" evidence="2">
    <location>
        <begin position="22"/>
        <end position="343"/>
    </location>
</feature>
<evidence type="ECO:0000256" key="1">
    <source>
        <dbReference type="SAM" id="MobiDB-lite"/>
    </source>
</evidence>
<protein>
    <recommendedName>
        <fullName evidence="5">Tetratricopeptide repeat protein</fullName>
    </recommendedName>
</protein>
<feature type="signal peptide" evidence="2">
    <location>
        <begin position="1"/>
        <end position="21"/>
    </location>
</feature>
<dbReference type="EMBL" id="CP042914">
    <property type="protein sequence ID" value="QEG42266.1"/>
    <property type="molecule type" value="Genomic_DNA"/>
</dbReference>
<dbReference type="KEGG" id="rul:UC8_43000"/>
<gene>
    <name evidence="3" type="ORF">UC8_43000</name>
</gene>
<feature type="region of interest" description="Disordered" evidence="1">
    <location>
        <begin position="252"/>
        <end position="327"/>
    </location>
</feature>
<sequence length="343" mass="37982" precursor="true">MMNRIGWIAATLLMPFSFVMAASDALQRDAAWQTPADDVSVEILRDALTQQNASPQLIEQAIELFAVSLEDAATDRLDAFVNAAAAAVPAIDEIMQSLTEQPFEAADERLNKLATPLRSVVEAYIGRGLVRERLFDEALPLLADVEVATFIDPATLLFYRAACNHSLLHKKQTLADLRLLLENDQQCPVRYARTAKLMLADIKPLEEDSLDEISRMMSDVERRLDLGRANDKVQQQEQAIIDKLSKLIDKIEQQQQQQQQQQQSSGGGSGNAQGGQSQPMQDSQAAGGGGNGDVDRRDLGDRDGWGKLPPAERQEALQKIGRDLPTHYRDAIEAYFRKLATDK</sequence>
<dbReference type="Proteomes" id="UP000325286">
    <property type="component" value="Chromosome"/>
</dbReference>
<evidence type="ECO:0000256" key="2">
    <source>
        <dbReference type="SAM" id="SignalP"/>
    </source>
</evidence>
<accession>A0A5B9QYM9</accession>
<feature type="compositionally biased region" description="Basic and acidic residues" evidence="1">
    <location>
        <begin position="293"/>
        <end position="327"/>
    </location>
</feature>